<proteinExistence type="predicted"/>
<dbReference type="InterPro" id="IPR002881">
    <property type="entry name" value="DUF58"/>
</dbReference>
<evidence type="ECO:0000259" key="1">
    <source>
        <dbReference type="Pfam" id="PF01882"/>
    </source>
</evidence>
<dbReference type="AlphaFoldDB" id="A0A5D3F642"/>
<name>A0A5D3F642_9ACTN</name>
<comment type="caution">
    <text evidence="2">The sequence shown here is derived from an EMBL/GenBank/DDBJ whole genome shotgun (WGS) entry which is preliminary data.</text>
</comment>
<dbReference type="PANTHER" id="PTHR34351">
    <property type="entry name" value="SLR1927 PROTEIN-RELATED"/>
    <property type="match status" value="1"/>
</dbReference>
<dbReference type="EMBL" id="VSRQ01000010">
    <property type="protein sequence ID" value="TYK43643.1"/>
    <property type="molecule type" value="Genomic_DNA"/>
</dbReference>
<dbReference type="RefSeq" id="WP_148767390.1">
    <property type="nucleotide sequence ID" value="NZ_VSRQ01000010.1"/>
</dbReference>
<evidence type="ECO:0000313" key="3">
    <source>
        <dbReference type="Proteomes" id="UP000323505"/>
    </source>
</evidence>
<reference evidence="2 3" key="1">
    <citation type="submission" date="2019-08" db="EMBL/GenBank/DDBJ databases">
        <title>Actinomadura sp. nov. CYP1-5 isolated from mountain soil.</title>
        <authorList>
            <person name="Songsumanus A."/>
            <person name="Kuncharoen N."/>
            <person name="Kudo T."/>
            <person name="Yuki M."/>
            <person name="Igarashi Y."/>
            <person name="Tanasupawat S."/>
        </authorList>
    </citation>
    <scope>NUCLEOTIDE SEQUENCE [LARGE SCALE GENOMIC DNA]</scope>
    <source>
        <strain evidence="2 3">CYP1-5</strain>
    </source>
</reference>
<dbReference type="PANTHER" id="PTHR34351:SF1">
    <property type="entry name" value="SLR1927 PROTEIN"/>
    <property type="match status" value="1"/>
</dbReference>
<dbReference type="PROSITE" id="PS51257">
    <property type="entry name" value="PROKAR_LIPOPROTEIN"/>
    <property type="match status" value="1"/>
</dbReference>
<keyword evidence="3" id="KW-1185">Reference proteome</keyword>
<gene>
    <name evidence="2" type="ORF">FXF68_36430</name>
</gene>
<sequence>MKRAPITGAGTALAVLAAACYAAGAALGYPVLIAFAVGAAALLAAGGCAVAIRPSVQLTREISGTRVTVGEQVAARILVRNTARRPSVPFTAVERIGDETVPLEIRALPPGGQRPVSYPVTGRRRGRVPLGPLTMERRDTLGLFRWARPQTGEDVLWVHPRVHPMRALPVGIVLDYEGRIDENARIGTVTFSSLREYVPGDDPRRIHWRSTARTGKLIVREHVDTTEPTTTVVLDTRADAYDDASFEHAVEVAASAVRAVELVGRPVGLHILGERPAAARAAGAESALDRLALTAPDAAAGLAGLLALVDHAPGGGALVVVTGRAAPATLTRLADQRRRFRPVMLVSLLGGRTDGDTGQVPQRRLGVIVLPVRTADEAAAGWNQVVGGGSR</sequence>
<evidence type="ECO:0000313" key="2">
    <source>
        <dbReference type="EMBL" id="TYK43643.1"/>
    </source>
</evidence>
<feature type="domain" description="DUF58" evidence="1">
    <location>
        <begin position="194"/>
        <end position="317"/>
    </location>
</feature>
<organism evidence="2 3">
    <name type="scientific">Actinomadura decatromicini</name>
    <dbReference type="NCBI Taxonomy" id="2604572"/>
    <lineage>
        <taxon>Bacteria</taxon>
        <taxon>Bacillati</taxon>
        <taxon>Actinomycetota</taxon>
        <taxon>Actinomycetes</taxon>
        <taxon>Streptosporangiales</taxon>
        <taxon>Thermomonosporaceae</taxon>
        <taxon>Actinomadura</taxon>
    </lineage>
</organism>
<dbReference type="Proteomes" id="UP000323505">
    <property type="component" value="Unassembled WGS sequence"/>
</dbReference>
<protein>
    <submittedName>
        <fullName evidence="2">DUF58 domain-containing protein</fullName>
    </submittedName>
</protein>
<dbReference type="Pfam" id="PF01882">
    <property type="entry name" value="DUF58"/>
    <property type="match status" value="1"/>
</dbReference>
<accession>A0A5D3F642</accession>